<feature type="transmembrane region" description="Helical" evidence="1">
    <location>
        <begin position="94"/>
        <end position="115"/>
    </location>
</feature>
<name>A0ABT0YAS6_9ACTN</name>
<evidence type="ECO:0000313" key="2">
    <source>
        <dbReference type="EMBL" id="MCM4083153.1"/>
    </source>
</evidence>
<feature type="transmembrane region" description="Helical" evidence="1">
    <location>
        <begin position="59"/>
        <end position="82"/>
    </location>
</feature>
<dbReference type="Gene3D" id="1.20.1280.290">
    <property type="match status" value="2"/>
</dbReference>
<dbReference type="EMBL" id="JAMQOL010000055">
    <property type="protein sequence ID" value="MCM4083153.1"/>
    <property type="molecule type" value="Genomic_DNA"/>
</dbReference>
<sequence>MLTYALGLVAAVLSVSLSWPQVYRSCVQRRTSGLSATACALGVAMPIGWISYGLLAGQWLQVMTNAATGLTGLAIMAALLITQPRLRSRAALRVAATSAGAVLAAALISLGAAALPGVSGHGAASVLGTLLAGISFVSAIPQPLALLRDRHLDLSGLSPLRWRMAAGACASWMTYGIVTAQPALFASSGVGLISAAIVCTVLHRRRERTVVPVTRIIRPVWRDSVTTRTPAMAGV</sequence>
<evidence type="ECO:0000313" key="3">
    <source>
        <dbReference type="Proteomes" id="UP001523216"/>
    </source>
</evidence>
<reference evidence="2 3" key="1">
    <citation type="submission" date="2022-06" db="EMBL/GenBank/DDBJ databases">
        <title>Actinoplanes abujensis sp. nov., isolated from Nigerian arid soil.</title>
        <authorList>
            <person name="Ding P."/>
        </authorList>
    </citation>
    <scope>NUCLEOTIDE SEQUENCE [LARGE SCALE GENOMIC DNA]</scope>
    <source>
        <strain evidence="3">TRM88002</strain>
    </source>
</reference>
<keyword evidence="1" id="KW-0812">Transmembrane</keyword>
<proteinExistence type="predicted"/>
<dbReference type="RefSeq" id="WP_251802869.1">
    <property type="nucleotide sequence ID" value="NZ_JAMQOL010000055.1"/>
</dbReference>
<comment type="caution">
    <text evidence="2">The sequence shown here is derived from an EMBL/GenBank/DDBJ whole genome shotgun (WGS) entry which is preliminary data.</text>
</comment>
<dbReference type="NCBIfam" id="NF037967">
    <property type="entry name" value="SemiSWEET_1"/>
    <property type="match status" value="1"/>
</dbReference>
<feature type="transmembrane region" description="Helical" evidence="1">
    <location>
        <begin position="184"/>
        <end position="202"/>
    </location>
</feature>
<protein>
    <submittedName>
        <fullName evidence="2">SemiSWEET transporter</fullName>
    </submittedName>
</protein>
<evidence type="ECO:0000256" key="1">
    <source>
        <dbReference type="SAM" id="Phobius"/>
    </source>
</evidence>
<keyword evidence="1" id="KW-0472">Membrane</keyword>
<keyword evidence="1" id="KW-1133">Transmembrane helix</keyword>
<organism evidence="2 3">
    <name type="scientific">Paractinoplanes hotanensis</name>
    <dbReference type="NCBI Taxonomy" id="2906497"/>
    <lineage>
        <taxon>Bacteria</taxon>
        <taxon>Bacillati</taxon>
        <taxon>Actinomycetota</taxon>
        <taxon>Actinomycetes</taxon>
        <taxon>Micromonosporales</taxon>
        <taxon>Micromonosporaceae</taxon>
        <taxon>Paractinoplanes</taxon>
    </lineage>
</organism>
<gene>
    <name evidence="2" type="ORF">LXN57_36945</name>
</gene>
<accession>A0ABT0YAS6</accession>
<dbReference type="Proteomes" id="UP001523216">
    <property type="component" value="Unassembled WGS sequence"/>
</dbReference>
<keyword evidence="3" id="KW-1185">Reference proteome</keyword>